<feature type="region of interest" description="Disordered" evidence="1">
    <location>
        <begin position="281"/>
        <end position="315"/>
    </location>
</feature>
<dbReference type="VEuPathDB" id="VectorBase:CPIJ017572"/>
<keyword evidence="3" id="KW-0418">Kinase</keyword>
<dbReference type="InParanoid" id="B0XFS9"/>
<dbReference type="STRING" id="7176.B0XFS9"/>
<evidence type="ECO:0000313" key="3">
    <source>
        <dbReference type="EMBL" id="EDS27008.1"/>
    </source>
</evidence>
<dbReference type="PANTHER" id="PTHR46221:SF9">
    <property type="entry name" value="NON-SPECIFIC PROTEIN-TYROSINE KINASE"/>
    <property type="match status" value="1"/>
</dbReference>
<dbReference type="GO" id="GO:0005925">
    <property type="term" value="C:focal adhesion"/>
    <property type="evidence" value="ECO:0007669"/>
    <property type="project" value="InterPro"/>
</dbReference>
<accession>B0XFS9</accession>
<dbReference type="OrthoDB" id="9976756at2759"/>
<dbReference type="SUPFAM" id="SSF68993">
    <property type="entry name" value="FAT domain of focal adhesion kinase"/>
    <property type="match status" value="1"/>
</dbReference>
<evidence type="ECO:0000256" key="1">
    <source>
        <dbReference type="SAM" id="MobiDB-lite"/>
    </source>
</evidence>
<dbReference type="GO" id="GO:0004713">
    <property type="term" value="F:protein tyrosine kinase activity"/>
    <property type="evidence" value="ECO:0007669"/>
    <property type="project" value="InterPro"/>
</dbReference>
<proteinExistence type="predicted"/>
<feature type="region of interest" description="Disordered" evidence="1">
    <location>
        <begin position="473"/>
        <end position="522"/>
    </location>
</feature>
<protein>
    <submittedName>
        <fullName evidence="3 4">Focal adhesion kinase</fullName>
    </submittedName>
</protein>
<evidence type="ECO:0000313" key="4">
    <source>
        <dbReference type="EnsemblMetazoa" id="CPIJ017572-PA"/>
    </source>
</evidence>
<dbReference type="EMBL" id="DS232957">
    <property type="protein sequence ID" value="EDS27008.1"/>
    <property type="molecule type" value="Genomic_DNA"/>
</dbReference>
<dbReference type="PANTHER" id="PTHR46221">
    <property type="entry name" value="FERM AND PDZ DOMAIN-CONTAINING PROTEIN FAMILY MEMBER"/>
    <property type="match status" value="1"/>
</dbReference>
<keyword evidence="3" id="KW-0808">Transferase</keyword>
<dbReference type="InterPro" id="IPR036137">
    <property type="entry name" value="Focal_adhe_kin_target_dom_sf"/>
</dbReference>
<feature type="compositionally biased region" description="Low complexity" evidence="1">
    <location>
        <begin position="285"/>
        <end position="309"/>
    </location>
</feature>
<reference evidence="4" key="2">
    <citation type="submission" date="2021-02" db="UniProtKB">
        <authorList>
            <consortium name="EnsemblMetazoa"/>
        </authorList>
    </citation>
    <scope>IDENTIFICATION</scope>
    <source>
        <strain evidence="4">JHB</strain>
    </source>
</reference>
<dbReference type="HOGENOM" id="CLU_396009_0_0_1"/>
<dbReference type="Gene3D" id="1.20.120.330">
    <property type="entry name" value="Nucleotidyltransferases domain 2"/>
    <property type="match status" value="1"/>
</dbReference>
<reference evidence="3" key="1">
    <citation type="submission" date="2007-03" db="EMBL/GenBank/DDBJ databases">
        <title>Annotation of Culex pipiens quinquefasciatus.</title>
        <authorList>
            <consortium name="The Broad Institute Genome Sequencing Platform"/>
            <person name="Atkinson P.W."/>
            <person name="Hemingway J."/>
            <person name="Christensen B.M."/>
            <person name="Higgs S."/>
            <person name="Kodira C."/>
            <person name="Hannick L."/>
            <person name="Megy K."/>
            <person name="O'Leary S."/>
            <person name="Pearson M."/>
            <person name="Haas B.J."/>
            <person name="Mauceli E."/>
            <person name="Wortman J.R."/>
            <person name="Lee N.H."/>
            <person name="Guigo R."/>
            <person name="Stanke M."/>
            <person name="Alvarado L."/>
            <person name="Amedeo P."/>
            <person name="Antoine C.H."/>
            <person name="Arensburger P."/>
            <person name="Bidwell S.L."/>
            <person name="Crawford M."/>
            <person name="Camaro F."/>
            <person name="Devon K."/>
            <person name="Engels R."/>
            <person name="Hammond M."/>
            <person name="Howarth C."/>
            <person name="Koehrsen M."/>
            <person name="Lawson D."/>
            <person name="Montgomery P."/>
            <person name="Nene V."/>
            <person name="Nusbaum C."/>
            <person name="Puiu D."/>
            <person name="Romero-Severson J."/>
            <person name="Severson D.W."/>
            <person name="Shumway M."/>
            <person name="Sisk P."/>
            <person name="Stolte C."/>
            <person name="Zeng Q."/>
            <person name="Eisenstadt E."/>
            <person name="Fraser-Liggett C."/>
            <person name="Strausberg R."/>
            <person name="Galagan J."/>
            <person name="Birren B."/>
            <person name="Collins F.H."/>
        </authorList>
    </citation>
    <scope>NUCLEOTIDE SEQUENCE [LARGE SCALE GENOMIC DNA]</scope>
    <source>
        <strain evidence="3">JHB</strain>
    </source>
</reference>
<dbReference type="VEuPathDB" id="VectorBase:CQUJHB004164"/>
<name>B0XFS9_CULQU</name>
<feature type="region of interest" description="Disordered" evidence="1">
    <location>
        <begin position="157"/>
        <end position="213"/>
    </location>
</feature>
<dbReference type="AlphaFoldDB" id="B0XFS9"/>
<feature type="compositionally biased region" description="Low complexity" evidence="1">
    <location>
        <begin position="558"/>
        <end position="579"/>
    </location>
</feature>
<gene>
    <name evidence="4" type="primary">6052203</name>
    <name evidence="3" type="ORF">CpipJ_CPIJ017572</name>
</gene>
<dbReference type="eggNOG" id="KOG4257">
    <property type="taxonomic scope" value="Eukaryota"/>
</dbReference>
<feature type="compositionally biased region" description="Polar residues" evidence="1">
    <location>
        <begin position="167"/>
        <end position="206"/>
    </location>
</feature>
<feature type="compositionally biased region" description="Low complexity" evidence="1">
    <location>
        <begin position="473"/>
        <end position="509"/>
    </location>
</feature>
<organism>
    <name type="scientific">Culex quinquefasciatus</name>
    <name type="common">Southern house mosquito</name>
    <name type="synonym">Culex pungens</name>
    <dbReference type="NCBI Taxonomy" id="7176"/>
    <lineage>
        <taxon>Eukaryota</taxon>
        <taxon>Metazoa</taxon>
        <taxon>Ecdysozoa</taxon>
        <taxon>Arthropoda</taxon>
        <taxon>Hexapoda</taxon>
        <taxon>Insecta</taxon>
        <taxon>Pterygota</taxon>
        <taxon>Neoptera</taxon>
        <taxon>Endopterygota</taxon>
        <taxon>Diptera</taxon>
        <taxon>Nematocera</taxon>
        <taxon>Culicoidea</taxon>
        <taxon>Culicidae</taxon>
        <taxon>Culicinae</taxon>
        <taxon>Culicini</taxon>
        <taxon>Culex</taxon>
        <taxon>Culex</taxon>
    </lineage>
</organism>
<dbReference type="GO" id="GO:0007172">
    <property type="term" value="P:signal complex assembly"/>
    <property type="evidence" value="ECO:0007669"/>
    <property type="project" value="InterPro"/>
</dbReference>
<sequence length="696" mass="74522">MEERHSDCETMRRENRRVAAMSWGAGDDVAPPKPARGPMMGGEPGSQQGLGAPQTYIIARDPTVLAALMRENEQRGVNASSYTTPASVFNTLAVDLDHKAQNNTDNNEVAAVPAKEPVTSTAATGGGVADSGNLPLKTIPLPATELLKLDPVVVDEANNPMHDSAGAGQTSAPSSLEVTDNHQNSLVASPSTSTLVPDSEQVTSAAATGGTETLERYKNPQDFLSANNNLASSNSSSYPIPCEIINAYTQQTHSVEPTYKAIQKAQQQQQQGVMNNNFMHSNASQQQQQQQPHTPGSTSGMIKSKSSSMERCTTPLSGDEKYMVKKAEPSRTMPLDRTGDVVYSATTCVVKSIMALSQGVDKSQAAEYLDLVRNVGIELRTLLGAVDTISVSFPAQCHKEVEMAHKVLSKDMFELVAAMRLAQQYSETTLDAEYRKSMLSAAHVLAMDAKNLLDVVDSIRIRFPNLVMTAIPQSHSPSLPSSPVQKQPPQSTSSAMLVSSATATVVPSSQQPPHHSFDLQQSAGVGAGDCYQNLQPKQIFHSHSSPPSSLTHSYEGNSSQQQPQPSQQQLYTNHHQQQQQGIYDNDCVISQQQQQLDKPKKPLIAAKPPSAALASKLKPFQPAIGDDLLNEPLKIVEDPADLYCNTSANAASTTTTSMATSSSSGAIKLPEPVSCTIVQENLLAANSQKIMANKLG</sequence>
<dbReference type="Proteomes" id="UP000002320">
    <property type="component" value="Unassembled WGS sequence"/>
</dbReference>
<feature type="compositionally biased region" description="Basic and acidic residues" evidence="1">
    <location>
        <begin position="1"/>
        <end position="17"/>
    </location>
</feature>
<keyword evidence="5" id="KW-1185">Reference proteome</keyword>
<evidence type="ECO:0000259" key="2">
    <source>
        <dbReference type="Pfam" id="PF03623"/>
    </source>
</evidence>
<dbReference type="EnsemblMetazoa" id="CPIJ017572-RA">
    <property type="protein sequence ID" value="CPIJ017572-PA"/>
    <property type="gene ID" value="CPIJ017572"/>
</dbReference>
<feature type="domain" description="Focal AT" evidence="2">
    <location>
        <begin position="332"/>
        <end position="462"/>
    </location>
</feature>
<feature type="region of interest" description="Disordered" evidence="1">
    <location>
        <begin position="539"/>
        <end position="579"/>
    </location>
</feature>
<evidence type="ECO:0000313" key="5">
    <source>
        <dbReference type="Proteomes" id="UP000002320"/>
    </source>
</evidence>
<dbReference type="Pfam" id="PF03623">
    <property type="entry name" value="Focal_AT"/>
    <property type="match status" value="1"/>
</dbReference>
<dbReference type="InterPro" id="IPR005189">
    <property type="entry name" value="Focal_adhesion_kin_target_dom"/>
</dbReference>
<dbReference type="KEGG" id="cqu:CpipJ_CPIJ017572"/>
<feature type="region of interest" description="Disordered" evidence="1">
    <location>
        <begin position="1"/>
        <end position="50"/>
    </location>
</feature>